<evidence type="ECO:0000313" key="2">
    <source>
        <dbReference type="Proteomes" id="UP000250235"/>
    </source>
</evidence>
<dbReference type="EMBL" id="KV180412">
    <property type="protein sequence ID" value="KZT75881.1"/>
    <property type="molecule type" value="Genomic_DNA"/>
</dbReference>
<accession>A0A2Z6ZSY6</accession>
<reference evidence="1 2" key="1">
    <citation type="journal article" date="2015" name="Proc. Natl. Acad. Sci. U.S.A.">
        <title>The resurrection genome of Boea hygrometrica: A blueprint for survival of dehydration.</title>
        <authorList>
            <person name="Xiao L."/>
            <person name="Yang G."/>
            <person name="Zhang L."/>
            <person name="Yang X."/>
            <person name="Zhao S."/>
            <person name="Ji Z."/>
            <person name="Zhou Q."/>
            <person name="Hu M."/>
            <person name="Wang Y."/>
            <person name="Chen M."/>
            <person name="Xu Y."/>
            <person name="Jin H."/>
            <person name="Xiao X."/>
            <person name="Hu G."/>
            <person name="Bao F."/>
            <person name="Hu Y."/>
            <person name="Wan P."/>
            <person name="Li L."/>
            <person name="Deng X."/>
            <person name="Kuang T."/>
            <person name="Xiang C."/>
            <person name="Zhu J.K."/>
            <person name="Oliver M.J."/>
            <person name="He Y."/>
        </authorList>
    </citation>
    <scope>NUCLEOTIDE SEQUENCE [LARGE SCALE GENOMIC DNA]</scope>
    <source>
        <strain evidence="2">cv. XS01</strain>
    </source>
</reference>
<name>A0A2Z6ZSY6_9LAMI</name>
<proteinExistence type="predicted"/>
<organism evidence="1 2">
    <name type="scientific">Dorcoceras hygrometricum</name>
    <dbReference type="NCBI Taxonomy" id="472368"/>
    <lineage>
        <taxon>Eukaryota</taxon>
        <taxon>Viridiplantae</taxon>
        <taxon>Streptophyta</taxon>
        <taxon>Embryophyta</taxon>
        <taxon>Tracheophyta</taxon>
        <taxon>Spermatophyta</taxon>
        <taxon>Magnoliopsida</taxon>
        <taxon>eudicotyledons</taxon>
        <taxon>Gunneridae</taxon>
        <taxon>Pentapetalae</taxon>
        <taxon>asterids</taxon>
        <taxon>lamiids</taxon>
        <taxon>Lamiales</taxon>
        <taxon>Gesneriaceae</taxon>
        <taxon>Didymocarpoideae</taxon>
        <taxon>Trichosporeae</taxon>
        <taxon>Loxocarpinae</taxon>
        <taxon>Dorcoceras</taxon>
    </lineage>
</organism>
<gene>
    <name evidence="1" type="ORF">F511_47094</name>
</gene>
<sequence length="95" mass="10255">MPLNGSDHLGKLNGHLDWLNGHFGCQGQSLRMSGYLHPNRSMKILSTQLQYDASQVVSPFTIVGPTSGPDLNHTNSYTSILRLGLTAGDTPDAPH</sequence>
<keyword evidence="2" id="KW-1185">Reference proteome</keyword>
<dbReference type="AlphaFoldDB" id="A0A2Z6ZSY6"/>
<evidence type="ECO:0000313" key="1">
    <source>
        <dbReference type="EMBL" id="KZT75881.1"/>
    </source>
</evidence>
<dbReference type="Proteomes" id="UP000250235">
    <property type="component" value="Unassembled WGS sequence"/>
</dbReference>
<protein>
    <submittedName>
        <fullName evidence="1">Uncharacterized protein</fullName>
    </submittedName>
</protein>